<evidence type="ECO:0000313" key="2">
    <source>
        <dbReference type="Proteomes" id="UP000035704"/>
    </source>
</evidence>
<dbReference type="OrthoDB" id="9783080at2"/>
<name>A0A0D8I9Q7_9CLOT</name>
<dbReference type="RefSeq" id="WP_044825927.1">
    <property type="nucleotide sequence ID" value="NZ_CP009687.1"/>
</dbReference>
<dbReference type="Gene3D" id="2.40.10.220">
    <property type="entry name" value="predicted glycosyltransferase like domains"/>
    <property type="match status" value="1"/>
</dbReference>
<gene>
    <name evidence="1" type="primary">pilZ</name>
    <name evidence="1" type="ORF">CACET_c20120</name>
</gene>
<dbReference type="KEGG" id="cace:CACET_c20120"/>
<dbReference type="InterPro" id="IPR009926">
    <property type="entry name" value="T3SS_YcgR_PilZN"/>
</dbReference>
<dbReference type="AlphaFoldDB" id="A0A0D8I9Q7"/>
<organism evidence="1 2">
    <name type="scientific">Clostridium aceticum</name>
    <dbReference type="NCBI Taxonomy" id="84022"/>
    <lineage>
        <taxon>Bacteria</taxon>
        <taxon>Bacillati</taxon>
        <taxon>Bacillota</taxon>
        <taxon>Clostridia</taxon>
        <taxon>Eubacteriales</taxon>
        <taxon>Clostridiaceae</taxon>
        <taxon>Clostridium</taxon>
    </lineage>
</organism>
<dbReference type="PATRIC" id="fig|84022.5.peg.1817"/>
<dbReference type="Pfam" id="PF07238">
    <property type="entry name" value="PilZ"/>
    <property type="match status" value="1"/>
</dbReference>
<dbReference type="Pfam" id="PF12945">
    <property type="entry name" value="PilZNR"/>
    <property type="match status" value="1"/>
</dbReference>
<dbReference type="EMBL" id="CP009687">
    <property type="protein sequence ID" value="AKL95460.1"/>
    <property type="molecule type" value="Genomic_DNA"/>
</dbReference>
<dbReference type="InterPro" id="IPR009875">
    <property type="entry name" value="PilZ_domain"/>
</dbReference>
<accession>A0A0D8I9Q7</accession>
<protein>
    <submittedName>
        <fullName evidence="1">Type IV pilus assembly PilZ</fullName>
    </submittedName>
</protein>
<dbReference type="Proteomes" id="UP000035704">
    <property type="component" value="Chromosome"/>
</dbReference>
<dbReference type="STRING" id="84022.CACET_c20120"/>
<dbReference type="GO" id="GO:0035438">
    <property type="term" value="F:cyclic-di-GMP binding"/>
    <property type="evidence" value="ECO:0007669"/>
    <property type="project" value="InterPro"/>
</dbReference>
<sequence length="217" mass="24773">MNLSKTLKIGDKLEIEPIRSRENSAISKPIVSQLIDMKDDAIYISSPIKQGMKYPLQVGQKIMIFFLQDEKGIYSFKGEITQKIDVQLPIYVIKPISSPEKTQRRYYYRLKILTKVLIKGIGETEAVEAFTKDISGGGIKVVSKKVFHEEQKVECTINLEKNQTVTIVGEIIRTVKNPTTNEYELAIGYIDIADSTRNDIISFIFRKQRELLQKGLI</sequence>
<proteinExistence type="predicted"/>
<reference evidence="1 2" key="1">
    <citation type="submission" date="2014-10" db="EMBL/GenBank/DDBJ databases">
        <title>Genome sequence of Clostridium aceticum DSM 1496.</title>
        <authorList>
            <person name="Poehlein A."/>
            <person name="Schiel-Bengelsdorf B."/>
            <person name="Gottschalk G."/>
            <person name="Duerre P."/>
            <person name="Daniel R."/>
        </authorList>
    </citation>
    <scope>NUCLEOTIDE SEQUENCE [LARGE SCALE GENOMIC DNA]</scope>
    <source>
        <strain evidence="1 2">DSM 1496</strain>
    </source>
</reference>
<evidence type="ECO:0000313" key="1">
    <source>
        <dbReference type="EMBL" id="AKL95460.1"/>
    </source>
</evidence>
<keyword evidence="2" id="KW-1185">Reference proteome</keyword>